<dbReference type="GO" id="GO:0006369">
    <property type="term" value="P:termination of RNA polymerase II transcription"/>
    <property type="evidence" value="ECO:0007669"/>
    <property type="project" value="TreeGrafter"/>
</dbReference>
<feature type="region of interest" description="Disordered" evidence="1">
    <location>
        <begin position="247"/>
        <end position="274"/>
    </location>
</feature>
<dbReference type="PANTHER" id="PTHR10887:SF495">
    <property type="entry name" value="HELICASE SENATAXIN ISOFORM X1-RELATED"/>
    <property type="match status" value="1"/>
</dbReference>
<keyword evidence="5" id="KW-1185">Reference proteome</keyword>
<feature type="domain" description="DNA2/NAM7 helicase helicase" evidence="2">
    <location>
        <begin position="638"/>
        <end position="900"/>
    </location>
</feature>
<dbReference type="InterPro" id="IPR041677">
    <property type="entry name" value="DNA2/NAM7_AAA_11"/>
</dbReference>
<sequence length="1141" mass="129623">MENINYGKRNEYCPDVIILSSDDEVTFSPQPHQNQEHLISRNQSQIAKSPFVNEHVSASVLSSTSQLPTPNGHLGDFPQRKFFKTIRCRASQDLCVSCFRINLKKKPTKKNPFVPFKASCKKCKPRVAWKGGNKNNGSCGTRKYKARSRDEAEPPGRNKKLITLPLKKSVFPEASRNHQIYDQQQFVTSTFVDEKSQEHHRFQNFVKDWLAQCPSDVEDFSDGYVASDYEFSKSTFDVEINLKCKEPQSEPRTRFGNGLDPERKTENSPENSTDDFEVLKADFGKRNNFSFDDGVSILSSENDEPFLAGETALTRKHPEDVIRNSEPVTVSSTPSFPYFVTEEPKIREARRADVTQDVVNISRDVEKVSIVEDQNEIEPSPQPLRNNIPIHPVDSHTLTNDILFRICNWSYDWIEKQKKYINIGPPPLLQMIKRKYGRDLPELSLLPIIKTYHSLGTYCDTFTPLMLHEIWANLCKKMETQLESFSAWIYSNRKFCHGFAVLQCKILSSTRLSDMDLVSLSVHFSSQEPKKCFGVVRKNRQRDGFDQCFDLWIKMSNVPTDLDKFFVVTIIAPLHTDVKQFILNAELARSPLCDVILCPRDNVDAFKLDAVDVEENHAFLNPFQYKAVESISRTIVCASNREPKVALLQGPPGTGKSYIIVELISRIMCLHYEKTNEFPRILVCASSNDAIDEIANCLVISDEAKQSQYNIVRIGITAHPNVVRISLGELISKFVATRDSSESGKLRTLTNEQIHLQEIKKYLISSVDAANKKGQLDEARMHGRKLGQLEKRIELVNRSYQECLKTHTKYFNSEKELTAIKKHLISRAQIICTALNSCRSREMEKLFIDEKATSKPFLCCILDDASQCTEPESLTPLAFGISKIVLIGDPDQLSATLNSEFAAKHRFDQSLFNRLITNMEKDEGVVMLNTQYRMAPSICEWPSKYFYGGKLPTGESVVRNGPFYHYRVLNLIDGLEQKENNSVKNEKEAALVAKIVMLAVSSPLTRGKSVGVITFFRSQQQCISKQISTEDNGMNTPSVAVNTVDSSQLETDIVIVSCVRAREEINLNREIDFVSSVQTLQRIKVAMTRAKESLIVCGHFHTLQLNETMKDLINNAKNRGVDHIVTSDYTCDDLRPLLMRP</sequence>
<reference evidence="4" key="1">
    <citation type="submission" date="2021-11" db="EMBL/GenBank/DDBJ databases">
        <authorList>
            <person name="Schell T."/>
        </authorList>
    </citation>
    <scope>NUCLEOTIDE SEQUENCE</scope>
    <source>
        <strain evidence="4">M5</strain>
    </source>
</reference>
<evidence type="ECO:0000313" key="5">
    <source>
        <dbReference type="Proteomes" id="UP000789390"/>
    </source>
</evidence>
<proteinExistence type="predicted"/>
<dbReference type="EMBL" id="CAKKLH010000035">
    <property type="protein sequence ID" value="CAH0100331.1"/>
    <property type="molecule type" value="Genomic_DNA"/>
</dbReference>
<dbReference type="Proteomes" id="UP000789390">
    <property type="component" value="Unassembled WGS sequence"/>
</dbReference>
<feature type="region of interest" description="Disordered" evidence="1">
    <location>
        <begin position="138"/>
        <end position="158"/>
    </location>
</feature>
<evidence type="ECO:0008006" key="6">
    <source>
        <dbReference type="Google" id="ProtNLM"/>
    </source>
</evidence>
<evidence type="ECO:0000259" key="2">
    <source>
        <dbReference type="Pfam" id="PF13086"/>
    </source>
</evidence>
<dbReference type="GO" id="GO:0004386">
    <property type="term" value="F:helicase activity"/>
    <property type="evidence" value="ECO:0007669"/>
    <property type="project" value="InterPro"/>
</dbReference>
<dbReference type="GO" id="GO:0001147">
    <property type="term" value="F:transcription termination site sequence-specific DNA binding"/>
    <property type="evidence" value="ECO:0007669"/>
    <property type="project" value="TreeGrafter"/>
</dbReference>
<dbReference type="Pfam" id="PF13086">
    <property type="entry name" value="AAA_11"/>
    <property type="match status" value="1"/>
</dbReference>
<feature type="compositionally biased region" description="Basic and acidic residues" evidence="1">
    <location>
        <begin position="147"/>
        <end position="156"/>
    </location>
</feature>
<evidence type="ECO:0000259" key="3">
    <source>
        <dbReference type="Pfam" id="PF13087"/>
    </source>
</evidence>
<dbReference type="InterPro" id="IPR041679">
    <property type="entry name" value="DNA2/NAM7-like_C"/>
</dbReference>
<dbReference type="CDD" id="cd18808">
    <property type="entry name" value="SF1_C_Upf1"/>
    <property type="match status" value="1"/>
</dbReference>
<dbReference type="CDD" id="cd18042">
    <property type="entry name" value="DEXXQc_SETX"/>
    <property type="match status" value="1"/>
</dbReference>
<feature type="domain" description="DNA2/NAM7 helicase-like C-terminal" evidence="3">
    <location>
        <begin position="908"/>
        <end position="1099"/>
    </location>
</feature>
<dbReference type="Gene3D" id="3.40.50.300">
    <property type="entry name" value="P-loop containing nucleotide triphosphate hydrolases"/>
    <property type="match status" value="2"/>
</dbReference>
<comment type="caution">
    <text evidence="4">The sequence shown here is derived from an EMBL/GenBank/DDBJ whole genome shotgun (WGS) entry which is preliminary data.</text>
</comment>
<dbReference type="InterPro" id="IPR027417">
    <property type="entry name" value="P-loop_NTPase"/>
</dbReference>
<evidence type="ECO:0000313" key="4">
    <source>
        <dbReference type="EMBL" id="CAH0100331.1"/>
    </source>
</evidence>
<organism evidence="4 5">
    <name type="scientific">Daphnia galeata</name>
    <dbReference type="NCBI Taxonomy" id="27404"/>
    <lineage>
        <taxon>Eukaryota</taxon>
        <taxon>Metazoa</taxon>
        <taxon>Ecdysozoa</taxon>
        <taxon>Arthropoda</taxon>
        <taxon>Crustacea</taxon>
        <taxon>Branchiopoda</taxon>
        <taxon>Diplostraca</taxon>
        <taxon>Cladocera</taxon>
        <taxon>Anomopoda</taxon>
        <taxon>Daphniidae</taxon>
        <taxon>Daphnia</taxon>
    </lineage>
</organism>
<name>A0A8J2RCK8_9CRUS</name>
<dbReference type="SUPFAM" id="SSF52540">
    <property type="entry name" value="P-loop containing nucleoside triphosphate hydrolases"/>
    <property type="match status" value="1"/>
</dbReference>
<dbReference type="InterPro" id="IPR045055">
    <property type="entry name" value="DNA2/NAM7-like"/>
</dbReference>
<dbReference type="InterPro" id="IPR047187">
    <property type="entry name" value="SF1_C_Upf1"/>
</dbReference>
<dbReference type="GO" id="GO:0016604">
    <property type="term" value="C:nuclear body"/>
    <property type="evidence" value="ECO:0007669"/>
    <property type="project" value="TreeGrafter"/>
</dbReference>
<dbReference type="OrthoDB" id="2285229at2759"/>
<dbReference type="AlphaFoldDB" id="A0A8J2RCK8"/>
<accession>A0A8J2RCK8</accession>
<gene>
    <name evidence="4" type="ORF">DGAL_LOCUS2553</name>
</gene>
<dbReference type="Pfam" id="PF13087">
    <property type="entry name" value="AAA_12"/>
    <property type="match status" value="1"/>
</dbReference>
<evidence type="ECO:0000256" key="1">
    <source>
        <dbReference type="SAM" id="MobiDB-lite"/>
    </source>
</evidence>
<dbReference type="PANTHER" id="PTHR10887">
    <property type="entry name" value="DNA2/NAM7 HELICASE FAMILY"/>
    <property type="match status" value="1"/>
</dbReference>
<protein>
    <recommendedName>
        <fullName evidence="6">Helicase senataxin</fullName>
    </recommendedName>
</protein>